<dbReference type="InParanoid" id="A0A2J6T1F4"/>
<dbReference type="GO" id="GO:0016233">
    <property type="term" value="P:telomere capping"/>
    <property type="evidence" value="ECO:0007669"/>
    <property type="project" value="InterPro"/>
</dbReference>
<dbReference type="Proteomes" id="UP000235371">
    <property type="component" value="Unassembled WGS sequence"/>
</dbReference>
<reference evidence="1 2" key="1">
    <citation type="submission" date="2016-04" db="EMBL/GenBank/DDBJ databases">
        <title>A degradative enzymes factory behind the ericoid mycorrhizal symbiosis.</title>
        <authorList>
            <consortium name="DOE Joint Genome Institute"/>
            <person name="Martino E."/>
            <person name="Morin E."/>
            <person name="Grelet G."/>
            <person name="Kuo A."/>
            <person name="Kohler A."/>
            <person name="Daghino S."/>
            <person name="Barry K."/>
            <person name="Choi C."/>
            <person name="Cichocki N."/>
            <person name="Clum A."/>
            <person name="Copeland A."/>
            <person name="Hainaut M."/>
            <person name="Haridas S."/>
            <person name="Labutti K."/>
            <person name="Lindquist E."/>
            <person name="Lipzen A."/>
            <person name="Khouja H.-R."/>
            <person name="Murat C."/>
            <person name="Ohm R."/>
            <person name="Olson A."/>
            <person name="Spatafora J."/>
            <person name="Veneault-Fourrey C."/>
            <person name="Henrissat B."/>
            <person name="Grigoriev I."/>
            <person name="Martin F."/>
            <person name="Perotto S."/>
        </authorList>
    </citation>
    <scope>NUCLEOTIDE SEQUENCE [LARGE SCALE GENOMIC DNA]</scope>
    <source>
        <strain evidence="1 2">E</strain>
    </source>
</reference>
<evidence type="ECO:0000313" key="2">
    <source>
        <dbReference type="Proteomes" id="UP000235371"/>
    </source>
</evidence>
<dbReference type="OrthoDB" id="5275361at2759"/>
<proteinExistence type="predicted"/>
<sequence>MQNGPVPTTLTLLADLPKFPPGSKVRFLGCVTNYSIKTALLTLEHNHPSGNSFKALVDVNLLLNTLKSEETRIGTWVNVIGYIERKTQNVSTTDEGELRIQALVLWSSGPFNLDRYERSLDRKTAEAVPDVGG</sequence>
<dbReference type="PROSITE" id="PS01302">
    <property type="entry name" value="UPF0758"/>
    <property type="match status" value="1"/>
</dbReference>
<dbReference type="GeneID" id="36585181"/>
<evidence type="ECO:0000313" key="1">
    <source>
        <dbReference type="EMBL" id="PMD56855.1"/>
    </source>
</evidence>
<gene>
    <name evidence="1" type="ORF">K444DRAFT_565539</name>
</gene>
<dbReference type="RefSeq" id="XP_024733759.1">
    <property type="nucleotide sequence ID" value="XM_024877104.1"/>
</dbReference>
<dbReference type="EMBL" id="KZ613847">
    <property type="protein sequence ID" value="PMD56855.1"/>
    <property type="molecule type" value="Genomic_DNA"/>
</dbReference>
<keyword evidence="2" id="KW-1185">Reference proteome</keyword>
<dbReference type="InterPro" id="IPR024222">
    <property type="entry name" value="Ten1_fungal"/>
</dbReference>
<protein>
    <recommendedName>
        <fullName evidence="3">CST complex subunit Ten1</fullName>
    </recommendedName>
</protein>
<dbReference type="InterPro" id="IPR020891">
    <property type="entry name" value="UPF0758_CS"/>
</dbReference>
<name>A0A2J6T1F4_9HELO</name>
<dbReference type="AlphaFoldDB" id="A0A2J6T1F4"/>
<dbReference type="InterPro" id="IPR012340">
    <property type="entry name" value="NA-bd_OB-fold"/>
</dbReference>
<dbReference type="Pfam" id="PF12658">
    <property type="entry name" value="Ten1"/>
    <property type="match status" value="1"/>
</dbReference>
<accession>A0A2J6T1F4</accession>
<dbReference type="GO" id="GO:1990879">
    <property type="term" value="C:CST complex"/>
    <property type="evidence" value="ECO:0007669"/>
    <property type="project" value="InterPro"/>
</dbReference>
<organism evidence="1 2">
    <name type="scientific">Hyaloscypha bicolor E</name>
    <dbReference type="NCBI Taxonomy" id="1095630"/>
    <lineage>
        <taxon>Eukaryota</taxon>
        <taxon>Fungi</taxon>
        <taxon>Dikarya</taxon>
        <taxon>Ascomycota</taxon>
        <taxon>Pezizomycotina</taxon>
        <taxon>Leotiomycetes</taxon>
        <taxon>Helotiales</taxon>
        <taxon>Hyaloscyphaceae</taxon>
        <taxon>Hyaloscypha</taxon>
        <taxon>Hyaloscypha bicolor</taxon>
    </lineage>
</organism>
<evidence type="ECO:0008006" key="3">
    <source>
        <dbReference type="Google" id="ProtNLM"/>
    </source>
</evidence>
<dbReference type="GO" id="GO:0043047">
    <property type="term" value="F:single-stranded telomeric DNA binding"/>
    <property type="evidence" value="ECO:0007669"/>
    <property type="project" value="InterPro"/>
</dbReference>
<dbReference type="Gene3D" id="2.40.50.140">
    <property type="entry name" value="Nucleic acid-binding proteins"/>
    <property type="match status" value="1"/>
</dbReference>